<dbReference type="AlphaFoldDB" id="A0A914XQL5"/>
<dbReference type="WBParaSite" id="PSAMB.scaffold906size38830.g9569.t1">
    <property type="protein sequence ID" value="PSAMB.scaffold906size38830.g9569.t1"/>
    <property type="gene ID" value="PSAMB.scaffold906size38830.g9569"/>
</dbReference>
<evidence type="ECO:0000256" key="1">
    <source>
        <dbReference type="ARBA" id="ARBA00009458"/>
    </source>
</evidence>
<dbReference type="GO" id="GO:0042981">
    <property type="term" value="P:regulation of apoptotic process"/>
    <property type="evidence" value="ECO:0007669"/>
    <property type="project" value="InterPro"/>
</dbReference>
<dbReference type="InterPro" id="IPR002475">
    <property type="entry name" value="Bcl2-like"/>
</dbReference>
<protein>
    <submittedName>
        <fullName evidence="6">Bcl-2 Bcl-2 homology region 1-3 domain-containing protein</fullName>
    </submittedName>
</protein>
<feature type="region of interest" description="Disordered" evidence="3">
    <location>
        <begin position="1"/>
        <end position="33"/>
    </location>
</feature>
<dbReference type="SMART" id="SM00337">
    <property type="entry name" value="BCL"/>
    <property type="match status" value="1"/>
</dbReference>
<comment type="similarity">
    <text evidence="1">Belongs to the Bcl-2 family.</text>
</comment>
<accession>A0A914XQL5</accession>
<organism evidence="5 6">
    <name type="scientific">Plectus sambesii</name>
    <dbReference type="NCBI Taxonomy" id="2011161"/>
    <lineage>
        <taxon>Eukaryota</taxon>
        <taxon>Metazoa</taxon>
        <taxon>Ecdysozoa</taxon>
        <taxon>Nematoda</taxon>
        <taxon>Chromadorea</taxon>
        <taxon>Plectida</taxon>
        <taxon>Plectina</taxon>
        <taxon>Plectoidea</taxon>
        <taxon>Plectidae</taxon>
        <taxon>Plectus</taxon>
    </lineage>
</organism>
<evidence type="ECO:0000313" key="5">
    <source>
        <dbReference type="Proteomes" id="UP000887566"/>
    </source>
</evidence>
<evidence type="ECO:0000313" key="6">
    <source>
        <dbReference type="WBParaSite" id="PSAMB.scaffold906size38830.g9569.t1"/>
    </source>
</evidence>
<dbReference type="PANTHER" id="PTHR11256">
    <property type="entry name" value="BCL-2 RELATED"/>
    <property type="match status" value="1"/>
</dbReference>
<dbReference type="GO" id="GO:0051400">
    <property type="term" value="F:BH domain binding"/>
    <property type="evidence" value="ECO:0007669"/>
    <property type="project" value="TreeGrafter"/>
</dbReference>
<dbReference type="Proteomes" id="UP000887566">
    <property type="component" value="Unplaced"/>
</dbReference>
<dbReference type="GO" id="GO:0001836">
    <property type="term" value="P:release of cytochrome c from mitochondria"/>
    <property type="evidence" value="ECO:0007669"/>
    <property type="project" value="TreeGrafter"/>
</dbReference>
<dbReference type="InterPro" id="IPR036834">
    <property type="entry name" value="Bcl-2-like_sf"/>
</dbReference>
<sequence length="232" mass="26082">MPTAVARNPTAYPFSPPSTSQLHQSQQPSPNSEFRTDLMSVHQQDFAAQADLDPNNPFVMADDYIKHRLESSGHEWFDCPDLPDSTDARLAMRLLAADFERRYNSELACMVTQLSINVDTIYPTFKQIVEQLFIDGINWGRIVALYAFGGAVAAQCMADDRPALVRQVADWVAVFTRNRLQPWIDQQGGWDAFVAWYEGASTDKFWQSWKKIGLFAGAGIVGAVTLTRMLSR</sequence>
<dbReference type="Pfam" id="PF00452">
    <property type="entry name" value="Bcl-2"/>
    <property type="match status" value="1"/>
</dbReference>
<keyword evidence="2" id="KW-0053">Apoptosis</keyword>
<dbReference type="SUPFAM" id="SSF56854">
    <property type="entry name" value="Bcl-2 inhibitors of programmed cell death"/>
    <property type="match status" value="1"/>
</dbReference>
<dbReference type="InterPro" id="IPR026298">
    <property type="entry name" value="Bcl-2_fam"/>
</dbReference>
<feature type="compositionally biased region" description="Polar residues" evidence="3">
    <location>
        <begin position="17"/>
        <end position="33"/>
    </location>
</feature>
<dbReference type="Gene3D" id="1.10.437.10">
    <property type="entry name" value="Blc2-like"/>
    <property type="match status" value="1"/>
</dbReference>
<dbReference type="InterPro" id="IPR020726">
    <property type="entry name" value="Bcl2_BH2_motif_CS"/>
</dbReference>
<keyword evidence="5" id="KW-1185">Reference proteome</keyword>
<proteinExistence type="inferred from homology"/>
<dbReference type="CDD" id="cd06845">
    <property type="entry name" value="Bcl-2_like"/>
    <property type="match status" value="1"/>
</dbReference>
<dbReference type="InterPro" id="IPR046371">
    <property type="entry name" value="Bcl-2_BH1-3"/>
</dbReference>
<dbReference type="PRINTS" id="PR01862">
    <property type="entry name" value="BCL2FAMILY"/>
</dbReference>
<dbReference type="PROSITE" id="PS01258">
    <property type="entry name" value="BH2"/>
    <property type="match status" value="1"/>
</dbReference>
<name>A0A914XQL5_9BILA</name>
<dbReference type="PANTHER" id="PTHR11256:SF50">
    <property type="entry name" value="APOPTOSIS REGULATOR CED-9"/>
    <property type="match status" value="1"/>
</dbReference>
<dbReference type="GO" id="GO:0005741">
    <property type="term" value="C:mitochondrial outer membrane"/>
    <property type="evidence" value="ECO:0007669"/>
    <property type="project" value="TreeGrafter"/>
</dbReference>
<dbReference type="GO" id="GO:0008630">
    <property type="term" value="P:intrinsic apoptotic signaling pathway in response to DNA damage"/>
    <property type="evidence" value="ECO:0007669"/>
    <property type="project" value="TreeGrafter"/>
</dbReference>
<evidence type="ECO:0000256" key="2">
    <source>
        <dbReference type="ARBA" id="ARBA00022703"/>
    </source>
</evidence>
<reference evidence="6" key="1">
    <citation type="submission" date="2022-11" db="UniProtKB">
        <authorList>
            <consortium name="WormBaseParasite"/>
        </authorList>
    </citation>
    <scope>IDENTIFICATION</scope>
</reference>
<dbReference type="PROSITE" id="PS50062">
    <property type="entry name" value="BCL2_FAMILY"/>
    <property type="match status" value="1"/>
</dbReference>
<evidence type="ECO:0000256" key="3">
    <source>
        <dbReference type="SAM" id="MobiDB-lite"/>
    </source>
</evidence>
<evidence type="ECO:0000259" key="4">
    <source>
        <dbReference type="SMART" id="SM00337"/>
    </source>
</evidence>
<dbReference type="GO" id="GO:0097192">
    <property type="term" value="P:extrinsic apoptotic signaling pathway in absence of ligand"/>
    <property type="evidence" value="ECO:0007669"/>
    <property type="project" value="TreeGrafter"/>
</dbReference>
<feature type="domain" description="Bcl-2 Bcl-2 homology region 1-3" evidence="4">
    <location>
        <begin position="92"/>
        <end position="190"/>
    </location>
</feature>